<dbReference type="GO" id="GO:0036503">
    <property type="term" value="P:ERAD pathway"/>
    <property type="evidence" value="ECO:0007669"/>
    <property type="project" value="TreeGrafter"/>
</dbReference>
<dbReference type="InterPro" id="IPR051948">
    <property type="entry name" value="Hsp70_co-chaperone_J-domain"/>
</dbReference>
<evidence type="ECO:0000313" key="9">
    <source>
        <dbReference type="EMBL" id="CEK66981.1"/>
    </source>
</evidence>
<name>A0A0B6ZGL3_9EUPU</name>
<dbReference type="Gene3D" id="1.10.287.110">
    <property type="entry name" value="DnaJ domain"/>
    <property type="match status" value="1"/>
</dbReference>
<evidence type="ECO:0000256" key="4">
    <source>
        <dbReference type="ARBA" id="ARBA00045428"/>
    </source>
</evidence>
<dbReference type="Pfam" id="PF00226">
    <property type="entry name" value="DnaJ"/>
    <property type="match status" value="1"/>
</dbReference>
<dbReference type="GO" id="GO:0051787">
    <property type="term" value="F:misfolded protein binding"/>
    <property type="evidence" value="ECO:0007669"/>
    <property type="project" value="TreeGrafter"/>
</dbReference>
<evidence type="ECO:0000256" key="3">
    <source>
        <dbReference type="ARBA" id="ARBA00041533"/>
    </source>
</evidence>
<dbReference type="PRINTS" id="PR00625">
    <property type="entry name" value="JDOMAIN"/>
</dbReference>
<keyword evidence="7" id="KW-0732">Signal</keyword>
<dbReference type="InterPro" id="IPR036869">
    <property type="entry name" value="J_dom_sf"/>
</dbReference>
<feature type="chain" id="PRO_5002126896" description="DnaJ homolog subfamily B member 9" evidence="7">
    <location>
        <begin position="23"/>
        <end position="237"/>
    </location>
</feature>
<evidence type="ECO:0000256" key="5">
    <source>
        <dbReference type="ARBA" id="ARBA00046365"/>
    </source>
</evidence>
<comment type="function">
    <text evidence="4">Co-chaperone for Hsp70 protein HSPA5/BiP that acts as a key repressor of the ERN1/IRE1-mediated unfolded protein response (UPR). J domain-containing co-chaperones stimulate the ATPase activity of Hsp70 proteins and are required for efficient substrate recognition by Hsp70 proteins. In the unstressed endoplasmic reticulum, interacts with the luminal region of ERN1/IRE1 and selectively recruits HSPA5/BiP: HSPA5/BiP disrupts the dimerization of the active ERN1/IRE1 luminal region, thereby inactivating ERN1/IRE1. Also involved in endoplasmic reticulum-associated degradation (ERAD) of misfolded proteins. Required for survival of B-cell progenitors and normal antibody production.</text>
</comment>
<dbReference type="PANTHER" id="PTHR44360">
    <property type="entry name" value="DNAJ HOMOLOG SUBFAMILY B MEMBER 9"/>
    <property type="match status" value="1"/>
</dbReference>
<keyword evidence="1" id="KW-0143">Chaperone</keyword>
<dbReference type="GO" id="GO:0051087">
    <property type="term" value="F:protein-folding chaperone binding"/>
    <property type="evidence" value="ECO:0007669"/>
    <property type="project" value="TreeGrafter"/>
</dbReference>
<dbReference type="SUPFAM" id="SSF46565">
    <property type="entry name" value="Chaperone J-domain"/>
    <property type="match status" value="1"/>
</dbReference>
<evidence type="ECO:0000256" key="1">
    <source>
        <dbReference type="ARBA" id="ARBA00023186"/>
    </source>
</evidence>
<comment type="subunit">
    <text evidence="5">Interacts with HSPA5/BiP; interaction is direct. Interacts with ERN1/IRE1 (via the luminal region). Interacts with DERL1.</text>
</comment>
<evidence type="ECO:0000256" key="2">
    <source>
        <dbReference type="ARBA" id="ARBA00040158"/>
    </source>
</evidence>
<dbReference type="PANTHER" id="PTHR44360:SF1">
    <property type="entry name" value="DNAJ HOMOLOG SUBFAMILY B MEMBER 9"/>
    <property type="match status" value="1"/>
</dbReference>
<proteinExistence type="predicted"/>
<accession>A0A0B6ZGL3</accession>
<dbReference type="CDD" id="cd06257">
    <property type="entry name" value="DnaJ"/>
    <property type="match status" value="1"/>
</dbReference>
<dbReference type="EMBL" id="HACG01020116">
    <property type="protein sequence ID" value="CEK66981.1"/>
    <property type="molecule type" value="Transcribed_RNA"/>
</dbReference>
<evidence type="ECO:0000259" key="8">
    <source>
        <dbReference type="PROSITE" id="PS50076"/>
    </source>
</evidence>
<feature type="signal peptide" evidence="7">
    <location>
        <begin position="1"/>
        <end position="22"/>
    </location>
</feature>
<dbReference type="AlphaFoldDB" id="A0A0B6ZGL3"/>
<feature type="domain" description="J" evidence="8">
    <location>
        <begin position="28"/>
        <end position="92"/>
    </location>
</feature>
<protein>
    <recommendedName>
        <fullName evidence="2">DnaJ homolog subfamily B member 9</fullName>
    </recommendedName>
    <alternativeName>
        <fullName evidence="3">Endoplasmic reticulum DNA J domain-containing protein 4</fullName>
    </alternativeName>
</protein>
<dbReference type="GO" id="GO:0005783">
    <property type="term" value="C:endoplasmic reticulum"/>
    <property type="evidence" value="ECO:0007669"/>
    <property type="project" value="TreeGrafter"/>
</dbReference>
<reference evidence="9" key="1">
    <citation type="submission" date="2014-12" db="EMBL/GenBank/DDBJ databases">
        <title>Insight into the proteome of Arion vulgaris.</title>
        <authorList>
            <person name="Aradska J."/>
            <person name="Bulat T."/>
            <person name="Smidak R."/>
            <person name="Sarate P."/>
            <person name="Gangsoo J."/>
            <person name="Sialana F."/>
            <person name="Bilban M."/>
            <person name="Lubec G."/>
        </authorList>
    </citation>
    <scope>NUCLEOTIDE SEQUENCE</scope>
    <source>
        <tissue evidence="9">Skin</tissue>
    </source>
</reference>
<evidence type="ECO:0000256" key="6">
    <source>
        <dbReference type="SAM" id="MobiDB-lite"/>
    </source>
</evidence>
<evidence type="ECO:0000256" key="7">
    <source>
        <dbReference type="SAM" id="SignalP"/>
    </source>
</evidence>
<dbReference type="InterPro" id="IPR001623">
    <property type="entry name" value="DnaJ_domain"/>
</dbReference>
<dbReference type="PROSITE" id="PS50076">
    <property type="entry name" value="DNAJ_2"/>
    <property type="match status" value="1"/>
</dbReference>
<dbReference type="SMART" id="SM00271">
    <property type="entry name" value="DnaJ"/>
    <property type="match status" value="1"/>
</dbReference>
<gene>
    <name evidence="9" type="primary">ORF60881</name>
</gene>
<sequence>MNLYNFLCFLTATFSFILLCGGIENAGDHYTTLGVESNASEKEIKKAFRSLALKYHPDKNKDKDAVETFQKIVKAYEVIGDPQKRQVYDMTGGTSYGDGSVKIDMSEFFQQFDQAIKGFTQNMKFSDQDEGSEGFNSGKAGGYFNFDSLFNDVDSDEKNIFASFSQKFKGKTRFGKRDKSMQGDSLADMIGDMFGSHNKYDAAHNNHGQKEDVHNIDHGQQEQFSRAKDKPGKKVKK</sequence>
<feature type="region of interest" description="Disordered" evidence="6">
    <location>
        <begin position="198"/>
        <end position="237"/>
    </location>
</feature>
<organism evidence="9">
    <name type="scientific">Arion vulgaris</name>
    <dbReference type="NCBI Taxonomy" id="1028688"/>
    <lineage>
        <taxon>Eukaryota</taxon>
        <taxon>Metazoa</taxon>
        <taxon>Spiralia</taxon>
        <taxon>Lophotrochozoa</taxon>
        <taxon>Mollusca</taxon>
        <taxon>Gastropoda</taxon>
        <taxon>Heterobranchia</taxon>
        <taxon>Euthyneura</taxon>
        <taxon>Panpulmonata</taxon>
        <taxon>Eupulmonata</taxon>
        <taxon>Stylommatophora</taxon>
        <taxon>Helicina</taxon>
        <taxon>Arionoidea</taxon>
        <taxon>Arionidae</taxon>
        <taxon>Arion</taxon>
    </lineage>
</organism>